<comment type="caution">
    <text evidence="1">The sequence shown here is derived from an EMBL/GenBank/DDBJ whole genome shotgun (WGS) entry which is preliminary data.</text>
</comment>
<sequence>MYGTGFAGAGIEKAAAGLGHVLIRPARRDQDAPGVYPGRPHMRIEAVIRTPKNQPGPQRHQTRTTEGLWARTYRRIPALNTAIRHNRLIEAPVKHSLVAHDH</sequence>
<reference evidence="2" key="1">
    <citation type="journal article" date="2019" name="Int. J. Syst. Evol. Microbiol.">
        <title>The Global Catalogue of Microorganisms (GCM) 10K type strain sequencing project: providing services to taxonomists for standard genome sequencing and annotation.</title>
        <authorList>
            <consortium name="The Broad Institute Genomics Platform"/>
            <consortium name="The Broad Institute Genome Sequencing Center for Infectious Disease"/>
            <person name="Wu L."/>
            <person name="Ma J."/>
        </authorList>
    </citation>
    <scope>NUCLEOTIDE SEQUENCE [LARGE SCALE GENOMIC DNA]</scope>
    <source>
        <strain evidence="2">CGMCC 4.7382</strain>
    </source>
</reference>
<evidence type="ECO:0008006" key="3">
    <source>
        <dbReference type="Google" id="ProtNLM"/>
    </source>
</evidence>
<dbReference type="EMBL" id="JBHTBH010000012">
    <property type="protein sequence ID" value="MFC7330570.1"/>
    <property type="molecule type" value="Genomic_DNA"/>
</dbReference>
<accession>A0ABW2KMZ5</accession>
<evidence type="ECO:0000313" key="1">
    <source>
        <dbReference type="EMBL" id="MFC7330570.1"/>
    </source>
</evidence>
<dbReference type="RefSeq" id="WP_379873207.1">
    <property type="nucleotide sequence ID" value="NZ_JBHTBH010000012.1"/>
</dbReference>
<evidence type="ECO:0000313" key="2">
    <source>
        <dbReference type="Proteomes" id="UP001596540"/>
    </source>
</evidence>
<protein>
    <recommendedName>
        <fullName evidence="3">Transposase</fullName>
    </recommendedName>
</protein>
<name>A0ABW2KMZ5_9ACTN</name>
<dbReference type="Proteomes" id="UP001596540">
    <property type="component" value="Unassembled WGS sequence"/>
</dbReference>
<gene>
    <name evidence="1" type="ORF">ACFQRF_22835</name>
</gene>
<proteinExistence type="predicted"/>
<organism evidence="1 2">
    <name type="scientific">Marinactinospora rubrisoli</name>
    <dbReference type="NCBI Taxonomy" id="2715399"/>
    <lineage>
        <taxon>Bacteria</taxon>
        <taxon>Bacillati</taxon>
        <taxon>Actinomycetota</taxon>
        <taxon>Actinomycetes</taxon>
        <taxon>Streptosporangiales</taxon>
        <taxon>Nocardiopsidaceae</taxon>
        <taxon>Marinactinospora</taxon>
    </lineage>
</organism>
<keyword evidence="2" id="KW-1185">Reference proteome</keyword>